<protein>
    <submittedName>
        <fullName evidence="1">Uncharacterized protein</fullName>
    </submittedName>
</protein>
<evidence type="ECO:0000313" key="1">
    <source>
        <dbReference type="EMBL" id="QSS63284.1"/>
    </source>
</evidence>
<sequence>MAIVAAERNNNEGSEDDVEKRLDERLRGLKACLVMAEYGNSLEIFKLFSQSGESRLGFELIRSRTRAIVGNRGCSSRVTVSYMSHIGRDQNFRIGATFGCTEPQHPSLVFHFVQRRRKSWTFGTF</sequence>
<dbReference type="Proteomes" id="UP000663671">
    <property type="component" value="Chromosome 1"/>
</dbReference>
<evidence type="ECO:0000313" key="2">
    <source>
        <dbReference type="Proteomes" id="UP000663671"/>
    </source>
</evidence>
<dbReference type="EMBL" id="CP069114">
    <property type="protein sequence ID" value="QSS63284.1"/>
    <property type="molecule type" value="Genomic_DNA"/>
</dbReference>
<proteinExistence type="predicted"/>
<reference evidence="1" key="1">
    <citation type="submission" date="2021-01" db="EMBL/GenBank/DDBJ databases">
        <title>Chromosome-level genome assembly of a human fungal pathogen reveals clustering of transcriptionally co-regulated genes.</title>
        <authorList>
            <person name="Voorhies M."/>
            <person name="Cohen S."/>
            <person name="Shea T.P."/>
            <person name="Petrus S."/>
            <person name="Munoz J.F."/>
            <person name="Poplawski S."/>
            <person name="Goldman W.E."/>
            <person name="Michael T."/>
            <person name="Cuomo C.A."/>
            <person name="Sil A."/>
            <person name="Beyhan S."/>
        </authorList>
    </citation>
    <scope>NUCLEOTIDE SEQUENCE</scope>
    <source>
        <strain evidence="1">WU24</strain>
    </source>
</reference>
<name>A0A8A1MF78_AJECA</name>
<organism evidence="1 2">
    <name type="scientific">Ajellomyces capsulatus</name>
    <name type="common">Darling's disease fungus</name>
    <name type="synonym">Histoplasma capsulatum</name>
    <dbReference type="NCBI Taxonomy" id="5037"/>
    <lineage>
        <taxon>Eukaryota</taxon>
        <taxon>Fungi</taxon>
        <taxon>Dikarya</taxon>
        <taxon>Ascomycota</taxon>
        <taxon>Pezizomycotina</taxon>
        <taxon>Eurotiomycetes</taxon>
        <taxon>Eurotiomycetidae</taxon>
        <taxon>Onygenales</taxon>
        <taxon>Ajellomycetaceae</taxon>
        <taxon>Histoplasma</taxon>
    </lineage>
</organism>
<gene>
    <name evidence="1" type="ORF">I7I51_00341</name>
</gene>
<dbReference type="VEuPathDB" id="FungiDB:I7I51_00341"/>
<dbReference type="OrthoDB" id="10573343at2759"/>
<dbReference type="AlphaFoldDB" id="A0A8A1MF78"/>
<accession>A0A8A1MF78</accession>